<feature type="compositionally biased region" description="Low complexity" evidence="1">
    <location>
        <begin position="78"/>
        <end position="93"/>
    </location>
</feature>
<sequence length="105" mass="11227">MQISLNLCTCSPIWSDEIARRLRAAGGSSVAKPDRRVLSQEEEPVGCDTCCGTFQGRGCRCTLYPNHLIREVKGAGTRGSSSSVSTRQQRSHSPGPGFAAENKAS</sequence>
<dbReference type="AlphaFoldDB" id="A0AAD7RV48"/>
<dbReference type="Proteomes" id="UP001221898">
    <property type="component" value="Unassembled WGS sequence"/>
</dbReference>
<dbReference type="EMBL" id="JAINUG010000166">
    <property type="protein sequence ID" value="KAJ8390738.1"/>
    <property type="molecule type" value="Genomic_DNA"/>
</dbReference>
<organism evidence="2 3">
    <name type="scientific">Aldrovandia affinis</name>
    <dbReference type="NCBI Taxonomy" id="143900"/>
    <lineage>
        <taxon>Eukaryota</taxon>
        <taxon>Metazoa</taxon>
        <taxon>Chordata</taxon>
        <taxon>Craniata</taxon>
        <taxon>Vertebrata</taxon>
        <taxon>Euteleostomi</taxon>
        <taxon>Actinopterygii</taxon>
        <taxon>Neopterygii</taxon>
        <taxon>Teleostei</taxon>
        <taxon>Notacanthiformes</taxon>
        <taxon>Halosauridae</taxon>
        <taxon>Aldrovandia</taxon>
    </lineage>
</organism>
<evidence type="ECO:0000256" key="1">
    <source>
        <dbReference type="SAM" id="MobiDB-lite"/>
    </source>
</evidence>
<feature type="region of interest" description="Disordered" evidence="1">
    <location>
        <begin position="73"/>
        <end position="105"/>
    </location>
</feature>
<gene>
    <name evidence="2" type="ORF">AAFF_G00101180</name>
</gene>
<protein>
    <submittedName>
        <fullName evidence="2">Uncharacterized protein</fullName>
    </submittedName>
</protein>
<reference evidence="2" key="1">
    <citation type="journal article" date="2023" name="Science">
        <title>Genome structures resolve the early diversification of teleost fishes.</title>
        <authorList>
            <person name="Parey E."/>
            <person name="Louis A."/>
            <person name="Montfort J."/>
            <person name="Bouchez O."/>
            <person name="Roques C."/>
            <person name="Iampietro C."/>
            <person name="Lluch J."/>
            <person name="Castinel A."/>
            <person name="Donnadieu C."/>
            <person name="Desvignes T."/>
            <person name="Floi Bucao C."/>
            <person name="Jouanno E."/>
            <person name="Wen M."/>
            <person name="Mejri S."/>
            <person name="Dirks R."/>
            <person name="Jansen H."/>
            <person name="Henkel C."/>
            <person name="Chen W.J."/>
            <person name="Zahm M."/>
            <person name="Cabau C."/>
            <person name="Klopp C."/>
            <person name="Thompson A.W."/>
            <person name="Robinson-Rechavi M."/>
            <person name="Braasch I."/>
            <person name="Lecointre G."/>
            <person name="Bobe J."/>
            <person name="Postlethwait J.H."/>
            <person name="Berthelot C."/>
            <person name="Roest Crollius H."/>
            <person name="Guiguen Y."/>
        </authorList>
    </citation>
    <scope>NUCLEOTIDE SEQUENCE</scope>
    <source>
        <strain evidence="2">NC1722</strain>
    </source>
</reference>
<comment type="caution">
    <text evidence="2">The sequence shown here is derived from an EMBL/GenBank/DDBJ whole genome shotgun (WGS) entry which is preliminary data.</text>
</comment>
<keyword evidence="3" id="KW-1185">Reference proteome</keyword>
<accession>A0AAD7RV48</accession>
<name>A0AAD7RV48_9TELE</name>
<evidence type="ECO:0000313" key="3">
    <source>
        <dbReference type="Proteomes" id="UP001221898"/>
    </source>
</evidence>
<evidence type="ECO:0000313" key="2">
    <source>
        <dbReference type="EMBL" id="KAJ8390738.1"/>
    </source>
</evidence>
<proteinExistence type="predicted"/>